<reference evidence="1 2" key="1">
    <citation type="submission" date="2018-03" db="EMBL/GenBank/DDBJ databases">
        <title>Genomic Encyclopedia of Archaeal and Bacterial Type Strains, Phase II (KMG-II): from individual species to whole genera.</title>
        <authorList>
            <person name="Goeker M."/>
        </authorList>
    </citation>
    <scope>NUCLEOTIDE SEQUENCE [LARGE SCALE GENOMIC DNA]</scope>
    <source>
        <strain evidence="1 2">DSM 28354</strain>
    </source>
</reference>
<dbReference type="RefSeq" id="WP_106136420.1">
    <property type="nucleotide sequence ID" value="NZ_PVTE01000002.1"/>
</dbReference>
<keyword evidence="2" id="KW-1185">Reference proteome</keyword>
<gene>
    <name evidence="1" type="ORF">CLV58_102327</name>
</gene>
<organism evidence="1 2">
    <name type="scientific">Spirosoma oryzae</name>
    <dbReference type="NCBI Taxonomy" id="1469603"/>
    <lineage>
        <taxon>Bacteria</taxon>
        <taxon>Pseudomonadati</taxon>
        <taxon>Bacteroidota</taxon>
        <taxon>Cytophagia</taxon>
        <taxon>Cytophagales</taxon>
        <taxon>Cytophagaceae</taxon>
        <taxon>Spirosoma</taxon>
    </lineage>
</organism>
<dbReference type="EMBL" id="PVTE01000002">
    <property type="protein sequence ID" value="PRY45578.1"/>
    <property type="molecule type" value="Genomic_DNA"/>
</dbReference>
<proteinExistence type="predicted"/>
<evidence type="ECO:0000313" key="2">
    <source>
        <dbReference type="Proteomes" id="UP000238375"/>
    </source>
</evidence>
<dbReference type="OrthoDB" id="978691at2"/>
<dbReference type="AlphaFoldDB" id="A0A2T0TJ78"/>
<comment type="caution">
    <text evidence="1">The sequence shown here is derived from an EMBL/GenBank/DDBJ whole genome shotgun (WGS) entry which is preliminary data.</text>
</comment>
<protein>
    <submittedName>
        <fullName evidence="1">Uncharacterized protein</fullName>
    </submittedName>
</protein>
<dbReference type="Proteomes" id="UP000238375">
    <property type="component" value="Unassembled WGS sequence"/>
</dbReference>
<name>A0A2T0TJ78_9BACT</name>
<accession>A0A2T0TJ78</accession>
<evidence type="ECO:0000313" key="1">
    <source>
        <dbReference type="EMBL" id="PRY45578.1"/>
    </source>
</evidence>
<sequence length="170" mass="18416">MYVDFDQLPDTARVWVYQANRPLTDQESAQVNTGMQQSLTDWAAHGQALRASVQVVNNRFVVLGVDEGFHMPSGCSIDASVRMLATLAQQLGEQGASINFTDRAVALPADNGVVDTILLPSVKAAVTAGRLTPDTLIYDTLVQTAGAFRTGWQVRAADTWLKRYFTAVAA</sequence>